<evidence type="ECO:0000259" key="7">
    <source>
        <dbReference type="Pfam" id="PF10277"/>
    </source>
</evidence>
<dbReference type="RefSeq" id="XP_006821720.1">
    <property type="nucleotide sequence ID" value="XM_006821657.1"/>
</dbReference>
<keyword evidence="5 6" id="KW-0472">Membrane</keyword>
<dbReference type="InterPro" id="IPR019402">
    <property type="entry name" value="CWH43_N"/>
</dbReference>
<feature type="transmembrane region" description="Helical" evidence="6">
    <location>
        <begin position="161"/>
        <end position="185"/>
    </location>
</feature>
<keyword evidence="8" id="KW-1185">Reference proteome</keyword>
<feature type="domain" description="CWH43-like N-terminal" evidence="7">
    <location>
        <begin position="11"/>
        <end position="233"/>
    </location>
</feature>
<name>A0ABM0MNX9_SACKO</name>
<feature type="transmembrane region" description="Helical" evidence="6">
    <location>
        <begin position="57"/>
        <end position="77"/>
    </location>
</feature>
<protein>
    <submittedName>
        <fullName evidence="9">DNA damage-regulated autophagy modulator protein 2-like</fullName>
    </submittedName>
</protein>
<evidence type="ECO:0000256" key="4">
    <source>
        <dbReference type="ARBA" id="ARBA00022989"/>
    </source>
</evidence>
<gene>
    <name evidence="9" type="primary">LOC102808027</name>
</gene>
<feature type="transmembrane region" description="Helical" evidence="6">
    <location>
        <begin position="121"/>
        <end position="141"/>
    </location>
</feature>
<feature type="transmembrane region" description="Helical" evidence="6">
    <location>
        <begin position="12"/>
        <end position="37"/>
    </location>
</feature>
<dbReference type="PANTHER" id="PTHR21324:SF2">
    <property type="entry name" value="EG:22E5.9 PROTEIN"/>
    <property type="match status" value="1"/>
</dbReference>
<dbReference type="Proteomes" id="UP000694865">
    <property type="component" value="Unplaced"/>
</dbReference>
<accession>A0ABM0MNX9</accession>
<dbReference type="PANTHER" id="PTHR21324">
    <property type="entry name" value="FASTING-INDUCIBLE INTEGRAL MEMBRANE PROTEIN TM6P1-RELATED"/>
    <property type="match status" value="1"/>
</dbReference>
<sequence length="254" mass="28717">MCNPWFCVGMGWLPMSVGVMVMATFTISYSISVSLGHVPAEFPYISDTGTYVPESCIFGQLLNIAAALAFATMYVRYKNVIEYNHNEDSRVLLWNKIGLVMGSLAALGMSMVANFQESNVLVMHMVGANMCFGIGILYCYVHSWISYKMMPFHASHHEYMARIICSVVGSVSFIFTSIFAAVAQSKWEGEKPTKWSPEDGGFPEHIVSTVSEWILAVSFLLYFFTYIREFQKIRMEANIRLYTEDMMPINDPEV</sequence>
<keyword evidence="3 6" id="KW-0812">Transmembrane</keyword>
<evidence type="ECO:0000313" key="9">
    <source>
        <dbReference type="RefSeq" id="XP_006821720.1"/>
    </source>
</evidence>
<proteinExistence type="inferred from homology"/>
<evidence type="ECO:0000256" key="1">
    <source>
        <dbReference type="ARBA" id="ARBA00004127"/>
    </source>
</evidence>
<feature type="transmembrane region" description="Helical" evidence="6">
    <location>
        <begin position="205"/>
        <end position="227"/>
    </location>
</feature>
<dbReference type="InterPro" id="IPR050911">
    <property type="entry name" value="DRAM/TMEM150_Autophagy_Mod"/>
</dbReference>
<evidence type="ECO:0000256" key="2">
    <source>
        <dbReference type="ARBA" id="ARBA00006565"/>
    </source>
</evidence>
<evidence type="ECO:0000313" key="8">
    <source>
        <dbReference type="Proteomes" id="UP000694865"/>
    </source>
</evidence>
<evidence type="ECO:0000256" key="6">
    <source>
        <dbReference type="SAM" id="Phobius"/>
    </source>
</evidence>
<feature type="transmembrane region" description="Helical" evidence="6">
    <location>
        <begin position="97"/>
        <end position="115"/>
    </location>
</feature>
<evidence type="ECO:0000256" key="5">
    <source>
        <dbReference type="ARBA" id="ARBA00023136"/>
    </source>
</evidence>
<comment type="subcellular location">
    <subcellularLocation>
        <location evidence="1">Endomembrane system</location>
        <topology evidence="1">Multi-pass membrane protein</topology>
    </subcellularLocation>
</comment>
<comment type="similarity">
    <text evidence="2">Belongs to the DRAM/TMEM150 family.</text>
</comment>
<evidence type="ECO:0000256" key="3">
    <source>
        <dbReference type="ARBA" id="ARBA00022692"/>
    </source>
</evidence>
<dbReference type="GeneID" id="102808027"/>
<organism evidence="8 9">
    <name type="scientific">Saccoglossus kowalevskii</name>
    <name type="common">Acorn worm</name>
    <dbReference type="NCBI Taxonomy" id="10224"/>
    <lineage>
        <taxon>Eukaryota</taxon>
        <taxon>Metazoa</taxon>
        <taxon>Hemichordata</taxon>
        <taxon>Enteropneusta</taxon>
        <taxon>Harrimaniidae</taxon>
        <taxon>Saccoglossus</taxon>
    </lineage>
</organism>
<reference evidence="9" key="1">
    <citation type="submission" date="2025-08" db="UniProtKB">
        <authorList>
            <consortium name="RefSeq"/>
        </authorList>
    </citation>
    <scope>IDENTIFICATION</scope>
    <source>
        <tissue evidence="9">Testes</tissue>
    </source>
</reference>
<keyword evidence="4 6" id="KW-1133">Transmembrane helix</keyword>
<dbReference type="Pfam" id="PF10277">
    <property type="entry name" value="Frag1"/>
    <property type="match status" value="1"/>
</dbReference>